<dbReference type="AlphaFoldDB" id="A0A439CW40"/>
<name>A0A439CW40_9PEZI</name>
<comment type="subcellular location">
    <subcellularLocation>
        <location evidence="1">Mitochondrion membrane</location>
    </subcellularLocation>
</comment>
<evidence type="ECO:0000256" key="9">
    <source>
        <dbReference type="ARBA" id="ARBA00023310"/>
    </source>
</evidence>
<dbReference type="STRING" id="363999.A0A439CW40"/>
<evidence type="ECO:0000256" key="2">
    <source>
        <dbReference type="ARBA" id="ARBA00005699"/>
    </source>
</evidence>
<feature type="region of interest" description="Disordered" evidence="10">
    <location>
        <begin position="27"/>
        <end position="63"/>
    </location>
</feature>
<dbReference type="Pfam" id="PF04718">
    <property type="entry name" value="ATP-synt_G"/>
    <property type="match status" value="1"/>
</dbReference>
<evidence type="ECO:0000256" key="8">
    <source>
        <dbReference type="ARBA" id="ARBA00023136"/>
    </source>
</evidence>
<reference evidence="11 12" key="1">
    <citation type="submission" date="2018-12" db="EMBL/GenBank/DDBJ databases">
        <title>Draft genome sequence of Xylaria grammica IHI A82.</title>
        <authorList>
            <person name="Buettner E."/>
            <person name="Kellner H."/>
        </authorList>
    </citation>
    <scope>NUCLEOTIDE SEQUENCE [LARGE SCALE GENOMIC DNA]</scope>
    <source>
        <strain evidence="11 12">IHI A82</strain>
    </source>
</reference>
<accession>A0A439CW40</accession>
<keyword evidence="12" id="KW-1185">Reference proteome</keyword>
<evidence type="ECO:0000256" key="10">
    <source>
        <dbReference type="SAM" id="MobiDB-lite"/>
    </source>
</evidence>
<organism evidence="11 12">
    <name type="scientific">Xylaria grammica</name>
    <dbReference type="NCBI Taxonomy" id="363999"/>
    <lineage>
        <taxon>Eukaryota</taxon>
        <taxon>Fungi</taxon>
        <taxon>Dikarya</taxon>
        <taxon>Ascomycota</taxon>
        <taxon>Pezizomycotina</taxon>
        <taxon>Sordariomycetes</taxon>
        <taxon>Xylariomycetidae</taxon>
        <taxon>Xylariales</taxon>
        <taxon>Xylariaceae</taxon>
        <taxon>Xylaria</taxon>
    </lineage>
</organism>
<keyword evidence="4" id="KW-0138">CF(0)</keyword>
<evidence type="ECO:0000313" key="12">
    <source>
        <dbReference type="Proteomes" id="UP000286045"/>
    </source>
</evidence>
<comment type="similarity">
    <text evidence="2">Belongs to the ATPase g subunit family.</text>
</comment>
<keyword evidence="9" id="KW-0066">ATP synthesis</keyword>
<dbReference type="GO" id="GO:0015986">
    <property type="term" value="P:proton motive force-driven ATP synthesis"/>
    <property type="evidence" value="ECO:0007669"/>
    <property type="project" value="InterPro"/>
</dbReference>
<dbReference type="GO" id="GO:0031966">
    <property type="term" value="C:mitochondrial membrane"/>
    <property type="evidence" value="ECO:0007669"/>
    <property type="project" value="UniProtKB-SubCell"/>
</dbReference>
<evidence type="ECO:0000256" key="4">
    <source>
        <dbReference type="ARBA" id="ARBA00022547"/>
    </source>
</evidence>
<feature type="compositionally biased region" description="Low complexity" evidence="10">
    <location>
        <begin position="40"/>
        <end position="63"/>
    </location>
</feature>
<comment type="caution">
    <text evidence="11">The sequence shown here is derived from an EMBL/GenBank/DDBJ whole genome shotgun (WGS) entry which is preliminary data.</text>
</comment>
<sequence length="235" mass="24090">MSSALARPMLRQSGAWSRMAARRFESTTAKAAETAKEGASKASSAASSAASSTASSASSTASTAASKASASAAEYAAKAQESLSKVSSTAGPAIASAAKGAAESLSKVGGRTARAVAFVEKQVPTVIYYSKVGAEVAKIVFRGQKMSPPSVETFQTYFQNVWKNPSSLLQSASQTVAKTAEQPASILSRIQNLSRGQIIAGGVIAAECLGFFTVGEMIGRFKIIGYHGETAAAHH</sequence>
<proteinExistence type="inferred from homology"/>
<keyword evidence="7" id="KW-0496">Mitochondrion</keyword>
<keyword evidence="5" id="KW-0375">Hydrogen ion transport</keyword>
<gene>
    <name evidence="11" type="ORF">EKO27_g8735</name>
</gene>
<dbReference type="GO" id="GO:0015078">
    <property type="term" value="F:proton transmembrane transporter activity"/>
    <property type="evidence" value="ECO:0007669"/>
    <property type="project" value="InterPro"/>
</dbReference>
<keyword evidence="3" id="KW-0813">Transport</keyword>
<keyword evidence="8" id="KW-0472">Membrane</keyword>
<evidence type="ECO:0000256" key="5">
    <source>
        <dbReference type="ARBA" id="ARBA00022781"/>
    </source>
</evidence>
<evidence type="ECO:0000313" key="11">
    <source>
        <dbReference type="EMBL" id="RWA06370.1"/>
    </source>
</evidence>
<dbReference type="Proteomes" id="UP000286045">
    <property type="component" value="Unassembled WGS sequence"/>
</dbReference>
<evidence type="ECO:0000256" key="3">
    <source>
        <dbReference type="ARBA" id="ARBA00022448"/>
    </source>
</evidence>
<evidence type="ECO:0000256" key="1">
    <source>
        <dbReference type="ARBA" id="ARBA00004325"/>
    </source>
</evidence>
<evidence type="ECO:0000256" key="7">
    <source>
        <dbReference type="ARBA" id="ARBA00023128"/>
    </source>
</evidence>
<dbReference type="InterPro" id="IPR006808">
    <property type="entry name" value="ATP_synth_F0_gsu_mt"/>
</dbReference>
<dbReference type="PANTHER" id="PTHR12386">
    <property type="entry name" value="ATP SYNTHASE SUBUNIT"/>
    <property type="match status" value="1"/>
</dbReference>
<dbReference type="GO" id="GO:0045259">
    <property type="term" value="C:proton-transporting ATP synthase complex"/>
    <property type="evidence" value="ECO:0007669"/>
    <property type="project" value="UniProtKB-KW"/>
</dbReference>
<keyword evidence="6" id="KW-0406">Ion transport</keyword>
<protein>
    <submittedName>
        <fullName evidence="11">Uncharacterized protein</fullName>
    </submittedName>
</protein>
<dbReference type="EMBL" id="RYZI01000342">
    <property type="protein sequence ID" value="RWA06370.1"/>
    <property type="molecule type" value="Genomic_DNA"/>
</dbReference>
<evidence type="ECO:0000256" key="6">
    <source>
        <dbReference type="ARBA" id="ARBA00023065"/>
    </source>
</evidence>